<dbReference type="GO" id="GO:0005739">
    <property type="term" value="C:mitochondrion"/>
    <property type="evidence" value="ECO:0007669"/>
    <property type="project" value="TreeGrafter"/>
</dbReference>
<organism evidence="5">
    <name type="scientific">Lygus hesperus</name>
    <name type="common">Western plant bug</name>
    <dbReference type="NCBI Taxonomy" id="30085"/>
    <lineage>
        <taxon>Eukaryota</taxon>
        <taxon>Metazoa</taxon>
        <taxon>Ecdysozoa</taxon>
        <taxon>Arthropoda</taxon>
        <taxon>Hexapoda</taxon>
        <taxon>Insecta</taxon>
        <taxon>Pterygota</taxon>
        <taxon>Neoptera</taxon>
        <taxon>Paraneoptera</taxon>
        <taxon>Hemiptera</taxon>
        <taxon>Heteroptera</taxon>
        <taxon>Panheteroptera</taxon>
        <taxon>Cimicomorpha</taxon>
        <taxon>Miridae</taxon>
        <taxon>Mirini</taxon>
        <taxon>Lygus</taxon>
    </lineage>
</organism>
<comment type="similarity">
    <text evidence="1">Belongs to the bacterial ribosomal protein bL33 family.</text>
</comment>
<name>A0A0A9ZAJ0_LYGHE</name>
<evidence type="ECO:0000256" key="3">
    <source>
        <dbReference type="ARBA" id="ARBA00023274"/>
    </source>
</evidence>
<keyword evidence="3" id="KW-0687">Ribonucleoprotein</keyword>
<keyword evidence="4" id="KW-1133">Transmembrane helix</keyword>
<reference evidence="5" key="2">
    <citation type="submission" date="2014-07" db="EMBL/GenBank/DDBJ databases">
        <authorList>
            <person name="Hull J."/>
        </authorList>
    </citation>
    <scope>NUCLEOTIDE SEQUENCE</scope>
</reference>
<feature type="transmembrane region" description="Helical" evidence="4">
    <location>
        <begin position="24"/>
        <end position="46"/>
    </location>
</feature>
<dbReference type="PANTHER" id="PTHR47037:SF1">
    <property type="entry name" value="LARGE RIBOSOMAL SUBUNIT PROTEIN BL33M"/>
    <property type="match status" value="1"/>
</dbReference>
<evidence type="ECO:0000256" key="2">
    <source>
        <dbReference type="ARBA" id="ARBA00022980"/>
    </source>
</evidence>
<dbReference type="GO" id="GO:0005840">
    <property type="term" value="C:ribosome"/>
    <property type="evidence" value="ECO:0007669"/>
    <property type="project" value="UniProtKB-KW"/>
</dbReference>
<dbReference type="EMBL" id="GBHO01004784">
    <property type="protein sequence ID" value="JAG38820.1"/>
    <property type="molecule type" value="Transcribed_RNA"/>
</dbReference>
<keyword evidence="2 5" id="KW-0689">Ribosomal protein</keyword>
<reference evidence="5" key="1">
    <citation type="journal article" date="2014" name="PLoS ONE">
        <title>Transcriptome-Based Identification of ABC Transporters in the Western Tarnished Plant Bug Lygus hesperus.</title>
        <authorList>
            <person name="Hull J.J."/>
            <person name="Chaney K."/>
            <person name="Geib S.M."/>
            <person name="Fabrick J.A."/>
            <person name="Brent C.S."/>
            <person name="Walsh D."/>
            <person name="Lavine L.C."/>
        </authorList>
    </citation>
    <scope>NUCLEOTIDE SEQUENCE</scope>
</reference>
<evidence type="ECO:0000256" key="1">
    <source>
        <dbReference type="ARBA" id="ARBA00007596"/>
    </source>
</evidence>
<dbReference type="InterPro" id="IPR038584">
    <property type="entry name" value="Ribosomal_bL33_sf"/>
</dbReference>
<evidence type="ECO:0000256" key="4">
    <source>
        <dbReference type="SAM" id="Phobius"/>
    </source>
</evidence>
<proteinExistence type="inferred from homology"/>
<dbReference type="GO" id="GO:1990904">
    <property type="term" value="C:ribonucleoprotein complex"/>
    <property type="evidence" value="ECO:0007669"/>
    <property type="project" value="UniProtKB-KW"/>
</dbReference>
<dbReference type="AlphaFoldDB" id="A0A0A9ZAJ0"/>
<dbReference type="PANTHER" id="PTHR47037">
    <property type="entry name" value="39S RIBOSOMAL PROTEIN L33, MITOCHONDRIAL"/>
    <property type="match status" value="1"/>
</dbReference>
<accession>A0A0A9ZAJ0</accession>
<dbReference type="Gene3D" id="2.20.28.120">
    <property type="entry name" value="Ribosomal protein L33"/>
    <property type="match status" value="1"/>
</dbReference>
<evidence type="ECO:0000313" key="5">
    <source>
        <dbReference type="EMBL" id="JAG38820.1"/>
    </source>
</evidence>
<gene>
    <name evidence="5" type="primary">mRpL33</name>
    <name evidence="5" type="ORF">CM83_5761</name>
</gene>
<sequence>KLKIFLSLARNIIVIRQLITNNKLVVYSSLLVLSSCFTMFLTNVLLKKKAKSKHIMVLMESLVSGHQFTQIRERAADKLEKIFFDPYIQKESVYQERKKIKSMKY</sequence>
<dbReference type="InterPro" id="IPR052008">
    <property type="entry name" value="Mitoribosomal_protein_bL33"/>
</dbReference>
<protein>
    <submittedName>
        <fullName evidence="5">39S ribosomal protein L33, mitochondrial</fullName>
    </submittedName>
</protein>
<feature type="non-terminal residue" evidence="5">
    <location>
        <position position="1"/>
    </location>
</feature>
<keyword evidence="4" id="KW-0812">Transmembrane</keyword>
<keyword evidence="4" id="KW-0472">Membrane</keyword>